<reference evidence="1 2" key="1">
    <citation type="submission" date="2019-12" db="EMBL/GenBank/DDBJ databases">
        <title>Deinococcus sp. HMF7620 Genome sequencing and assembly.</title>
        <authorList>
            <person name="Kang H."/>
            <person name="Kim H."/>
            <person name="Joh K."/>
        </authorList>
    </citation>
    <scope>NUCLEOTIDE SEQUENCE [LARGE SCALE GENOMIC DNA]</scope>
    <source>
        <strain evidence="1 2">HMF7620</strain>
    </source>
</reference>
<name>A0A7C9I283_9DEIO</name>
<dbReference type="RefSeq" id="WP_157461666.1">
    <property type="nucleotide sequence ID" value="NZ_WQLB01000060.1"/>
</dbReference>
<accession>A0A7C9I283</accession>
<dbReference type="AlphaFoldDB" id="A0A7C9I283"/>
<gene>
    <name evidence="1" type="ORF">GO986_21990</name>
</gene>
<sequence>MTQTSPLQRLDQTTAHLDWEAVLRQVQAGQGFEIVRDGQVVACLLPVPPAPLLDMAPRYQALGRQYGAGLMRSLLTLTPEMWEALCERGYRLERLMAPVACLEQLATILFSTKATTAGRQWMRVGQRRLKGHTPAMVFGRGMGLTLSDPWAHWTPLLEAARVDFQSRPEGLLKPQMGSAGARHQAE</sequence>
<dbReference type="EMBL" id="WQLB01000060">
    <property type="protein sequence ID" value="MVN89408.1"/>
    <property type="molecule type" value="Genomic_DNA"/>
</dbReference>
<evidence type="ECO:0000313" key="1">
    <source>
        <dbReference type="EMBL" id="MVN89408.1"/>
    </source>
</evidence>
<comment type="caution">
    <text evidence="1">The sequence shown here is derived from an EMBL/GenBank/DDBJ whole genome shotgun (WGS) entry which is preliminary data.</text>
</comment>
<evidence type="ECO:0000313" key="2">
    <source>
        <dbReference type="Proteomes" id="UP000483286"/>
    </source>
</evidence>
<protein>
    <submittedName>
        <fullName evidence="1">Uncharacterized protein</fullName>
    </submittedName>
</protein>
<keyword evidence="2" id="KW-1185">Reference proteome</keyword>
<proteinExistence type="predicted"/>
<dbReference type="Proteomes" id="UP000483286">
    <property type="component" value="Unassembled WGS sequence"/>
</dbReference>
<organism evidence="1 2">
    <name type="scientific">Deinococcus arboris</name>
    <dbReference type="NCBI Taxonomy" id="2682977"/>
    <lineage>
        <taxon>Bacteria</taxon>
        <taxon>Thermotogati</taxon>
        <taxon>Deinococcota</taxon>
        <taxon>Deinococci</taxon>
        <taxon>Deinococcales</taxon>
        <taxon>Deinococcaceae</taxon>
        <taxon>Deinococcus</taxon>
    </lineage>
</organism>